<proteinExistence type="predicted"/>
<dbReference type="Proteomes" id="UP001057877">
    <property type="component" value="Chromosome"/>
</dbReference>
<name>A0ABY5SEN7_9BACL</name>
<accession>A0ABY5SEN7</accession>
<dbReference type="RefSeq" id="WP_258386798.1">
    <property type="nucleotide sequence ID" value="NZ_CP091430.1"/>
</dbReference>
<dbReference type="EMBL" id="CP091430">
    <property type="protein sequence ID" value="UVI30733.1"/>
    <property type="molecule type" value="Genomic_DNA"/>
</dbReference>
<sequence length="56" mass="6236">MNTGRDDNVTDEAELAYITALIREQAIRQDEITNVPPADVFDAVEDIGEVKEEEAD</sequence>
<evidence type="ECO:0000313" key="2">
    <source>
        <dbReference type="Proteomes" id="UP001057877"/>
    </source>
</evidence>
<protein>
    <submittedName>
        <fullName evidence="1">Uncharacterized protein</fullName>
    </submittedName>
</protein>
<organism evidence="1 2">
    <name type="scientific">Paenibacillus spongiae</name>
    <dbReference type="NCBI Taxonomy" id="2909671"/>
    <lineage>
        <taxon>Bacteria</taxon>
        <taxon>Bacillati</taxon>
        <taxon>Bacillota</taxon>
        <taxon>Bacilli</taxon>
        <taxon>Bacillales</taxon>
        <taxon>Paenibacillaceae</taxon>
        <taxon>Paenibacillus</taxon>
    </lineage>
</organism>
<keyword evidence="2" id="KW-1185">Reference proteome</keyword>
<reference evidence="1" key="1">
    <citation type="submission" date="2022-01" db="EMBL/GenBank/DDBJ databases">
        <title>Paenibacillus spongiae sp. nov., isolated from marine sponge.</title>
        <authorList>
            <person name="Li Z."/>
            <person name="Zhang M."/>
        </authorList>
    </citation>
    <scope>NUCLEOTIDE SEQUENCE</scope>
    <source>
        <strain evidence="1">PHS-Z3</strain>
    </source>
</reference>
<gene>
    <name evidence="1" type="ORF">L1F29_02300</name>
</gene>
<evidence type="ECO:0000313" key="1">
    <source>
        <dbReference type="EMBL" id="UVI30733.1"/>
    </source>
</evidence>